<reference evidence="2 3" key="1">
    <citation type="submission" date="2017-05" db="EMBL/GenBank/DDBJ databases">
        <authorList>
            <person name="Song R."/>
            <person name="Chenine A.L."/>
            <person name="Ruprecht R.M."/>
        </authorList>
    </citation>
    <scope>NUCLEOTIDE SEQUENCE [LARGE SCALE GENOMIC DNA]</scope>
    <source>
        <strain evidence="2 3">CECT 8489</strain>
    </source>
</reference>
<feature type="transmembrane region" description="Helical" evidence="1">
    <location>
        <begin position="55"/>
        <end position="71"/>
    </location>
</feature>
<evidence type="ECO:0000256" key="1">
    <source>
        <dbReference type="SAM" id="Phobius"/>
    </source>
</evidence>
<name>A0A238IZX3_9RHOB</name>
<dbReference type="OrthoDB" id="9765258at2"/>
<organism evidence="2 3">
    <name type="scientific">Boseongicola aestuarii</name>
    <dbReference type="NCBI Taxonomy" id="1470561"/>
    <lineage>
        <taxon>Bacteria</taxon>
        <taxon>Pseudomonadati</taxon>
        <taxon>Pseudomonadota</taxon>
        <taxon>Alphaproteobacteria</taxon>
        <taxon>Rhodobacterales</taxon>
        <taxon>Paracoccaceae</taxon>
        <taxon>Boseongicola</taxon>
    </lineage>
</organism>
<keyword evidence="1" id="KW-0472">Membrane</keyword>
<proteinExistence type="predicted"/>
<dbReference type="Proteomes" id="UP000201838">
    <property type="component" value="Unassembled WGS sequence"/>
</dbReference>
<keyword evidence="1" id="KW-0812">Transmembrane</keyword>
<evidence type="ECO:0000313" key="3">
    <source>
        <dbReference type="Proteomes" id="UP000201838"/>
    </source>
</evidence>
<keyword evidence="1" id="KW-1133">Transmembrane helix</keyword>
<dbReference type="AlphaFoldDB" id="A0A238IZX3"/>
<sequence>MTRRANSFVIRHANHAVMYGLLLCLASTSSGTVLHHAFDMRAPYWVFSLPKLLGIPGGVLLTVGAATLMWLKTKADPELGAPSVWGGEMAFLGLLGATGTTGLALYAATGTSLVSPLLALHFGTVLAFFLTMPHSKMVHRFYRLAALIRGAQIKQA</sequence>
<feature type="transmembrane region" description="Helical" evidence="1">
    <location>
        <begin position="113"/>
        <end position="132"/>
    </location>
</feature>
<keyword evidence="3" id="KW-1185">Reference proteome</keyword>
<feature type="transmembrane region" description="Helical" evidence="1">
    <location>
        <begin position="83"/>
        <end position="107"/>
    </location>
</feature>
<accession>A0A238IZX3</accession>
<protein>
    <submittedName>
        <fullName evidence="2">Uncharacterized protein</fullName>
    </submittedName>
</protein>
<dbReference type="RefSeq" id="WP_093973903.1">
    <property type="nucleotide sequence ID" value="NZ_FXXQ01000006.1"/>
</dbReference>
<evidence type="ECO:0000313" key="2">
    <source>
        <dbReference type="EMBL" id="SMX23936.1"/>
    </source>
</evidence>
<dbReference type="EMBL" id="FXXQ01000006">
    <property type="protein sequence ID" value="SMX23936.1"/>
    <property type="molecule type" value="Genomic_DNA"/>
</dbReference>
<dbReference type="SUPFAM" id="SSF103501">
    <property type="entry name" value="Respiratory nitrate reductase 1 gamma chain"/>
    <property type="match status" value="1"/>
</dbReference>
<gene>
    <name evidence="2" type="ORF">BOA8489_02050</name>
</gene>
<dbReference type="InterPro" id="IPR036197">
    <property type="entry name" value="NarG-like_sf"/>
</dbReference>